<evidence type="ECO:0000256" key="2">
    <source>
        <dbReference type="ARBA" id="ARBA00022475"/>
    </source>
</evidence>
<keyword evidence="5 7" id="KW-1133">Transmembrane helix</keyword>
<feature type="transmembrane region" description="Helical" evidence="7">
    <location>
        <begin position="331"/>
        <end position="351"/>
    </location>
</feature>
<evidence type="ECO:0000256" key="6">
    <source>
        <dbReference type="ARBA" id="ARBA00023136"/>
    </source>
</evidence>
<feature type="transmembrane region" description="Helical" evidence="7">
    <location>
        <begin position="134"/>
        <end position="160"/>
    </location>
</feature>
<dbReference type="PIRSF" id="PIRSF006066">
    <property type="entry name" value="HI0050"/>
    <property type="match status" value="1"/>
</dbReference>
<dbReference type="AlphaFoldDB" id="A0A223E2K3"/>
<dbReference type="KEGG" id="apak:AP3564_03600"/>
<dbReference type="PANTHER" id="PTHR33362">
    <property type="entry name" value="SIALIC ACID TRAP TRANSPORTER PERMEASE PROTEIN SIAT-RELATED"/>
    <property type="match status" value="1"/>
</dbReference>
<evidence type="ECO:0000313" key="10">
    <source>
        <dbReference type="Proteomes" id="UP000214606"/>
    </source>
</evidence>
<keyword evidence="6 7" id="KW-0472">Membrane</keyword>
<feature type="transmembrane region" description="Helical" evidence="7">
    <location>
        <begin position="97"/>
        <end position="122"/>
    </location>
</feature>
<keyword evidence="2" id="KW-1003">Cell membrane</keyword>
<evidence type="ECO:0000256" key="5">
    <source>
        <dbReference type="ARBA" id="ARBA00022989"/>
    </source>
</evidence>
<gene>
    <name evidence="9" type="ORF">AP3564_03600</name>
</gene>
<name>A0A223E2K3_9BACI</name>
<dbReference type="RefSeq" id="WP_094244667.1">
    <property type="nucleotide sequence ID" value="NZ_CP017703.1"/>
</dbReference>
<feature type="transmembrane region" description="Helical" evidence="7">
    <location>
        <begin position="398"/>
        <end position="422"/>
    </location>
</feature>
<feature type="transmembrane region" description="Helical" evidence="7">
    <location>
        <begin position="46"/>
        <end position="68"/>
    </location>
</feature>
<evidence type="ECO:0000256" key="1">
    <source>
        <dbReference type="ARBA" id="ARBA00004429"/>
    </source>
</evidence>
<comment type="subcellular location">
    <subcellularLocation>
        <location evidence="1">Cell inner membrane</location>
        <topology evidence="1">Multi-pass membrane protein</topology>
    </subcellularLocation>
</comment>
<evidence type="ECO:0000256" key="4">
    <source>
        <dbReference type="ARBA" id="ARBA00022692"/>
    </source>
</evidence>
<reference evidence="9 10" key="1">
    <citation type="submission" date="2016-10" db="EMBL/GenBank/DDBJ databases">
        <title>The whole genome sequencing and assembly of Aeribacillus pallidus KCTC3564 strain.</title>
        <authorList>
            <person name="Lee Y.-J."/>
            <person name="Park M.-K."/>
            <person name="Yi H."/>
            <person name="Bahn Y.-S."/>
            <person name="Kim J.F."/>
            <person name="Lee D.-W."/>
        </authorList>
    </citation>
    <scope>NUCLEOTIDE SEQUENCE [LARGE SCALE GENOMIC DNA]</scope>
    <source>
        <strain evidence="9 10">KCTC3564</strain>
    </source>
</reference>
<feature type="transmembrane region" description="Helical" evidence="7">
    <location>
        <begin position="267"/>
        <end position="291"/>
    </location>
</feature>
<dbReference type="Proteomes" id="UP000214606">
    <property type="component" value="Chromosome"/>
</dbReference>
<dbReference type="InterPro" id="IPR004681">
    <property type="entry name" value="TRAP_DctM"/>
</dbReference>
<keyword evidence="3" id="KW-0997">Cell inner membrane</keyword>
<sequence>MSIFLLGLFFILILLGIPIASSLGISVVAAVLFFTEVPLSVVIQSMFSSMNSFIMVAVPLFILAGIIMEEGGVAEKIFDFARSLVGWMKGGLGHVNVLASLLFAGMAGSSVADVASTGRILVWAMTKNKYPLEYSAALTLITSMLASIIPPSILMVVAASTAEVSISAALVGGLVPGLFIAIVFMIMNYYYSKKYGYGVRQKFDWKVLGKEFINAFPAMLAPVILLAGILSGYFTPTEAAAICVLYTLIVSVFIYRKLSLKRLPNILFRTANTTGTILFIAVTAKAASWVFEYDGLPTRVANFISGISTNSLVIMLLIFVFLIVVGMFMDATAAIFILVPILMPAVLTVGIDPVFFVIFMVVTLSFGLVTPPIGVCLYATSNITGLSLERLSKATLPWFVITIVALLFFIFFPELITVPLTWFDL</sequence>
<dbReference type="PANTHER" id="PTHR33362:SF2">
    <property type="entry name" value="TRAP TRANSPORTER LARGE PERMEASE PROTEIN"/>
    <property type="match status" value="1"/>
</dbReference>
<accession>A0A223E2K3</accession>
<dbReference type="GO" id="GO:0005886">
    <property type="term" value="C:plasma membrane"/>
    <property type="evidence" value="ECO:0007669"/>
    <property type="project" value="UniProtKB-SubCell"/>
</dbReference>
<dbReference type="GO" id="GO:0022857">
    <property type="term" value="F:transmembrane transporter activity"/>
    <property type="evidence" value="ECO:0007669"/>
    <property type="project" value="TreeGrafter"/>
</dbReference>
<keyword evidence="4 7" id="KW-0812">Transmembrane</keyword>
<dbReference type="InterPro" id="IPR010656">
    <property type="entry name" value="DctM"/>
</dbReference>
<dbReference type="Pfam" id="PF06808">
    <property type="entry name" value="DctM"/>
    <property type="match status" value="1"/>
</dbReference>
<evidence type="ECO:0000259" key="8">
    <source>
        <dbReference type="Pfam" id="PF06808"/>
    </source>
</evidence>
<evidence type="ECO:0000256" key="3">
    <source>
        <dbReference type="ARBA" id="ARBA00022519"/>
    </source>
</evidence>
<feature type="transmembrane region" description="Helical" evidence="7">
    <location>
        <begin position="303"/>
        <end position="324"/>
    </location>
</feature>
<organism evidence="9 10">
    <name type="scientific">Aeribacillus pallidus</name>
    <dbReference type="NCBI Taxonomy" id="33936"/>
    <lineage>
        <taxon>Bacteria</taxon>
        <taxon>Bacillati</taxon>
        <taxon>Bacillota</taxon>
        <taxon>Bacilli</taxon>
        <taxon>Bacillales</taxon>
        <taxon>Bacillaceae</taxon>
        <taxon>Aeribacillus</taxon>
    </lineage>
</organism>
<evidence type="ECO:0000313" key="9">
    <source>
        <dbReference type="EMBL" id="ASS89453.1"/>
    </source>
</evidence>
<feature type="domain" description="TRAP C4-dicarboxylate transport system permease DctM subunit" evidence="8">
    <location>
        <begin position="6"/>
        <end position="415"/>
    </location>
</feature>
<feature type="transmembrane region" description="Helical" evidence="7">
    <location>
        <begin position="166"/>
        <end position="191"/>
    </location>
</feature>
<dbReference type="NCBIfam" id="TIGR00786">
    <property type="entry name" value="dctM"/>
    <property type="match status" value="1"/>
</dbReference>
<feature type="transmembrane region" description="Helical" evidence="7">
    <location>
        <begin position="357"/>
        <end position="378"/>
    </location>
</feature>
<feature type="transmembrane region" description="Helical" evidence="7">
    <location>
        <begin position="239"/>
        <end position="255"/>
    </location>
</feature>
<evidence type="ECO:0000256" key="7">
    <source>
        <dbReference type="SAM" id="Phobius"/>
    </source>
</evidence>
<feature type="transmembrane region" description="Helical" evidence="7">
    <location>
        <begin position="212"/>
        <end position="233"/>
    </location>
</feature>
<protein>
    <submittedName>
        <fullName evidence="9">ABC transporter permease</fullName>
    </submittedName>
</protein>
<feature type="transmembrane region" description="Helical" evidence="7">
    <location>
        <begin position="6"/>
        <end position="34"/>
    </location>
</feature>
<proteinExistence type="predicted"/>
<dbReference type="EMBL" id="CP017703">
    <property type="protein sequence ID" value="ASS89453.1"/>
    <property type="molecule type" value="Genomic_DNA"/>
</dbReference>